<dbReference type="AlphaFoldDB" id="A0A2U3DRV3"/>
<comment type="similarity">
    <text evidence="1">Belongs to the arrestin family.</text>
</comment>
<gene>
    <name evidence="4" type="ORF">PCL_08349</name>
</gene>
<name>A0A2U3DRV3_PURLI</name>
<dbReference type="GO" id="GO:0005886">
    <property type="term" value="C:plasma membrane"/>
    <property type="evidence" value="ECO:0007669"/>
    <property type="project" value="TreeGrafter"/>
</dbReference>
<evidence type="ECO:0000313" key="4">
    <source>
        <dbReference type="EMBL" id="PWI64990.1"/>
    </source>
</evidence>
<reference evidence="4 5" key="1">
    <citation type="journal article" date="2016" name="Front. Microbiol.">
        <title>Genome and transcriptome sequences reveal the specific parasitism of the nematophagous Purpureocillium lilacinum 36-1.</title>
        <authorList>
            <person name="Xie J."/>
            <person name="Li S."/>
            <person name="Mo C."/>
            <person name="Xiao X."/>
            <person name="Peng D."/>
            <person name="Wang G."/>
            <person name="Xiao Y."/>
        </authorList>
    </citation>
    <scope>NUCLEOTIDE SEQUENCE [LARGE SCALE GENOMIC DNA]</scope>
    <source>
        <strain evidence="4 5">36-1</strain>
    </source>
</reference>
<dbReference type="PANTHER" id="PTHR11188">
    <property type="entry name" value="ARRESTIN DOMAIN CONTAINING PROTEIN"/>
    <property type="match status" value="1"/>
</dbReference>
<dbReference type="InterPro" id="IPR050357">
    <property type="entry name" value="Arrestin_domain-protein"/>
</dbReference>
<dbReference type="InterPro" id="IPR014752">
    <property type="entry name" value="Arrestin-like_C"/>
</dbReference>
<dbReference type="Gene3D" id="2.60.40.640">
    <property type="match status" value="1"/>
</dbReference>
<comment type="subunit">
    <text evidence="2">Interacts with hulA.</text>
</comment>
<protein>
    <recommendedName>
        <fullName evidence="3">Arrestin-like N-terminal domain-containing protein</fullName>
    </recommendedName>
</protein>
<sequence length="436" mass="47844">MSCCVLEAQYVDDQHHGTDVVPAIATVQSSSGLTGAQVKASWSHSDELACAGDESVAAIPAAAAAEPGKLDHDYVVLRGARDESAGQTLKGVISLQATTPARIKGLCLELIGTVRVPSARGIRLRVVNSLIRVGCRGPCFTTNETVEVIDRSWKPAPTWGTELTLHAGRYEFPFEFIFRGDAPETLTGVSEASVSYHLKATVAGTRLFQDMKCRKQLRVVRTPGPSAWTLFHATSQETTLLEKIRLTVALPQNAVLFGGYIAVQLRIVPLVKGLCPGEVAAQILETRECEVQRSTRGERQLHRTERVLGTWRWGEPDTWRASTDSTGAEGWDAAGRMGLPQKQSECVQDMNYSGTRIRMQTRHKVELRVAIAVENGRVFEIFGAMPFVVVVLPSLTFDQGGNVTSRPPEQGHAYQDYSMPAPRYGEHELDMLFEEK</sequence>
<dbReference type="Proteomes" id="UP000245956">
    <property type="component" value="Unassembled WGS sequence"/>
</dbReference>
<dbReference type="PANTHER" id="PTHR11188:SF17">
    <property type="entry name" value="FI21816P1"/>
    <property type="match status" value="1"/>
</dbReference>
<organism evidence="4 5">
    <name type="scientific">Purpureocillium lilacinum</name>
    <name type="common">Paecilomyces lilacinus</name>
    <dbReference type="NCBI Taxonomy" id="33203"/>
    <lineage>
        <taxon>Eukaryota</taxon>
        <taxon>Fungi</taxon>
        <taxon>Dikarya</taxon>
        <taxon>Ascomycota</taxon>
        <taxon>Pezizomycotina</taxon>
        <taxon>Sordariomycetes</taxon>
        <taxon>Hypocreomycetidae</taxon>
        <taxon>Hypocreales</taxon>
        <taxon>Ophiocordycipitaceae</taxon>
        <taxon>Purpureocillium</taxon>
    </lineage>
</organism>
<evidence type="ECO:0000256" key="1">
    <source>
        <dbReference type="ARBA" id="ARBA00005298"/>
    </source>
</evidence>
<dbReference type="GO" id="GO:0031625">
    <property type="term" value="F:ubiquitin protein ligase binding"/>
    <property type="evidence" value="ECO:0007669"/>
    <property type="project" value="TreeGrafter"/>
</dbReference>
<dbReference type="InterPro" id="IPR011021">
    <property type="entry name" value="Arrestin-like_N"/>
</dbReference>
<proteinExistence type="inferred from homology"/>
<dbReference type="EMBL" id="LCWV01000040">
    <property type="protein sequence ID" value="PWI64990.1"/>
    <property type="molecule type" value="Genomic_DNA"/>
</dbReference>
<dbReference type="GO" id="GO:0070086">
    <property type="term" value="P:ubiquitin-dependent endocytosis"/>
    <property type="evidence" value="ECO:0007669"/>
    <property type="project" value="TreeGrafter"/>
</dbReference>
<accession>A0A2U3DRV3</accession>
<dbReference type="GO" id="GO:0005829">
    <property type="term" value="C:cytosol"/>
    <property type="evidence" value="ECO:0007669"/>
    <property type="project" value="TreeGrafter"/>
</dbReference>
<evidence type="ECO:0000259" key="3">
    <source>
        <dbReference type="Pfam" id="PF00339"/>
    </source>
</evidence>
<dbReference type="GO" id="GO:0030674">
    <property type="term" value="F:protein-macromolecule adaptor activity"/>
    <property type="evidence" value="ECO:0007669"/>
    <property type="project" value="TreeGrafter"/>
</dbReference>
<evidence type="ECO:0000256" key="2">
    <source>
        <dbReference type="ARBA" id="ARBA00038766"/>
    </source>
</evidence>
<dbReference type="Pfam" id="PF00339">
    <property type="entry name" value="Arrestin_N"/>
    <property type="match status" value="1"/>
</dbReference>
<feature type="domain" description="Arrestin-like N-terminal" evidence="3">
    <location>
        <begin position="84"/>
        <end position="221"/>
    </location>
</feature>
<evidence type="ECO:0000313" key="5">
    <source>
        <dbReference type="Proteomes" id="UP000245956"/>
    </source>
</evidence>
<comment type="caution">
    <text evidence="4">The sequence shown here is derived from an EMBL/GenBank/DDBJ whole genome shotgun (WGS) entry which is preliminary data.</text>
</comment>